<proteinExistence type="inferred from homology"/>
<dbReference type="SUPFAM" id="SSF53850">
    <property type="entry name" value="Periplasmic binding protein-like II"/>
    <property type="match status" value="1"/>
</dbReference>
<comment type="caution">
    <text evidence="6">The sequence shown here is derived from an EMBL/GenBank/DDBJ whole genome shotgun (WGS) entry which is preliminary data.</text>
</comment>
<accession>A0A8J7FIM3</accession>
<dbReference type="InterPro" id="IPR036390">
    <property type="entry name" value="WH_DNA-bd_sf"/>
</dbReference>
<reference evidence="6 7" key="1">
    <citation type="submission" date="2020-10" db="EMBL/GenBank/DDBJ databases">
        <title>The genome sequence of Chitinilyticum litopenaei 4Y14.</title>
        <authorList>
            <person name="Liu Y."/>
        </authorList>
    </citation>
    <scope>NUCLEOTIDE SEQUENCE [LARGE SCALE GENOMIC DNA]</scope>
    <source>
        <strain evidence="6 7">4Y14</strain>
    </source>
</reference>
<dbReference type="GO" id="GO:0003677">
    <property type="term" value="F:DNA binding"/>
    <property type="evidence" value="ECO:0007669"/>
    <property type="project" value="UniProtKB-KW"/>
</dbReference>
<dbReference type="SUPFAM" id="SSF46785">
    <property type="entry name" value="Winged helix' DNA-binding domain"/>
    <property type="match status" value="1"/>
</dbReference>
<evidence type="ECO:0000259" key="5">
    <source>
        <dbReference type="PROSITE" id="PS50931"/>
    </source>
</evidence>
<feature type="domain" description="HTH lysR-type" evidence="5">
    <location>
        <begin position="9"/>
        <end position="66"/>
    </location>
</feature>
<dbReference type="Pfam" id="PF00126">
    <property type="entry name" value="HTH_1"/>
    <property type="match status" value="1"/>
</dbReference>
<dbReference type="PANTHER" id="PTHR30579:SF3">
    <property type="entry name" value="TRANSCRIPTIONAL REGULATORY PROTEIN"/>
    <property type="match status" value="1"/>
</dbReference>
<evidence type="ECO:0000256" key="1">
    <source>
        <dbReference type="ARBA" id="ARBA00009437"/>
    </source>
</evidence>
<keyword evidence="4" id="KW-0804">Transcription</keyword>
<organism evidence="6 7">
    <name type="scientific">Chitinilyticum piscinae</name>
    <dbReference type="NCBI Taxonomy" id="2866724"/>
    <lineage>
        <taxon>Bacteria</taxon>
        <taxon>Pseudomonadati</taxon>
        <taxon>Pseudomonadota</taxon>
        <taxon>Betaproteobacteria</taxon>
        <taxon>Neisseriales</taxon>
        <taxon>Chitinibacteraceae</taxon>
        <taxon>Chitinilyticum</taxon>
    </lineage>
</organism>
<name>A0A8J7FIM3_9NEIS</name>
<dbReference type="Gene3D" id="1.10.10.10">
    <property type="entry name" value="Winged helix-like DNA-binding domain superfamily/Winged helix DNA-binding domain"/>
    <property type="match status" value="1"/>
</dbReference>
<dbReference type="Proteomes" id="UP000604481">
    <property type="component" value="Unassembled WGS sequence"/>
</dbReference>
<dbReference type="CDD" id="cd05466">
    <property type="entry name" value="PBP2_LTTR_substrate"/>
    <property type="match status" value="1"/>
</dbReference>
<dbReference type="InterPro" id="IPR000847">
    <property type="entry name" value="LysR_HTH_N"/>
</dbReference>
<protein>
    <submittedName>
        <fullName evidence="6">LysR family transcriptional regulator</fullName>
    </submittedName>
</protein>
<sequence>MIANTQSRLTAADLALVLALVRGAKLAGAGERLGLDASTVFRSLQRLERELGQPLFVRHRRGYQPGELALALAAQAEQIEAALDAAHATLQQQPAHVAGTVRITSTDTILHGLLAPALASLRATHPLLEFDLHTGNELASLTRRDADLAVRATRSPPAHLVGRCLGSIRVALYCRQDSRWQHLPREQADWIAPDDALPEHPSVIWRKKHYPQLRPAYRVGSIQSVLELVAADLGIGLLPMFFAASHPELRAISAELPECRTELWLLAHPESRHLRRISTVYSHLAEAISLP</sequence>
<keyword evidence="2" id="KW-0805">Transcription regulation</keyword>
<dbReference type="Gene3D" id="3.40.190.290">
    <property type="match status" value="1"/>
</dbReference>
<comment type="similarity">
    <text evidence="1">Belongs to the LysR transcriptional regulatory family.</text>
</comment>
<evidence type="ECO:0000256" key="4">
    <source>
        <dbReference type="ARBA" id="ARBA00023163"/>
    </source>
</evidence>
<dbReference type="InterPro" id="IPR005119">
    <property type="entry name" value="LysR_subst-bd"/>
</dbReference>
<dbReference type="AlphaFoldDB" id="A0A8J7FIM3"/>
<dbReference type="InterPro" id="IPR036388">
    <property type="entry name" value="WH-like_DNA-bd_sf"/>
</dbReference>
<dbReference type="Pfam" id="PF03466">
    <property type="entry name" value="LysR_substrate"/>
    <property type="match status" value="1"/>
</dbReference>
<dbReference type="GO" id="GO:0003700">
    <property type="term" value="F:DNA-binding transcription factor activity"/>
    <property type="evidence" value="ECO:0007669"/>
    <property type="project" value="InterPro"/>
</dbReference>
<evidence type="ECO:0000313" key="6">
    <source>
        <dbReference type="EMBL" id="MBE9608112.1"/>
    </source>
</evidence>
<evidence type="ECO:0000256" key="2">
    <source>
        <dbReference type="ARBA" id="ARBA00023015"/>
    </source>
</evidence>
<keyword evidence="3" id="KW-0238">DNA-binding</keyword>
<evidence type="ECO:0000256" key="3">
    <source>
        <dbReference type="ARBA" id="ARBA00023125"/>
    </source>
</evidence>
<evidence type="ECO:0000313" key="7">
    <source>
        <dbReference type="Proteomes" id="UP000604481"/>
    </source>
</evidence>
<dbReference type="PROSITE" id="PS50931">
    <property type="entry name" value="HTH_LYSR"/>
    <property type="match status" value="1"/>
</dbReference>
<dbReference type="EMBL" id="JADFUA010000001">
    <property type="protein sequence ID" value="MBE9608112.1"/>
    <property type="molecule type" value="Genomic_DNA"/>
</dbReference>
<gene>
    <name evidence="6" type="ORF">INR99_02010</name>
</gene>
<dbReference type="RefSeq" id="WP_194114613.1">
    <property type="nucleotide sequence ID" value="NZ_JADFUA010000001.1"/>
</dbReference>
<keyword evidence="7" id="KW-1185">Reference proteome</keyword>
<dbReference type="PANTHER" id="PTHR30579">
    <property type="entry name" value="TRANSCRIPTIONAL REGULATOR"/>
    <property type="match status" value="1"/>
</dbReference>
<dbReference type="InterPro" id="IPR050176">
    <property type="entry name" value="LTTR"/>
</dbReference>